<proteinExistence type="predicted"/>
<dbReference type="EMBL" id="JAYMYR010000006">
    <property type="protein sequence ID" value="KAK7355129.1"/>
    <property type="molecule type" value="Genomic_DNA"/>
</dbReference>
<feature type="region of interest" description="Disordered" evidence="1">
    <location>
        <begin position="45"/>
        <end position="83"/>
    </location>
</feature>
<dbReference type="AlphaFoldDB" id="A0AAN9R1U0"/>
<comment type="caution">
    <text evidence="2">The sequence shown here is derived from an EMBL/GenBank/DDBJ whole genome shotgun (WGS) entry which is preliminary data.</text>
</comment>
<evidence type="ECO:0000256" key="1">
    <source>
        <dbReference type="SAM" id="MobiDB-lite"/>
    </source>
</evidence>
<gene>
    <name evidence="2" type="ORF">VNO80_14374</name>
</gene>
<organism evidence="2 3">
    <name type="scientific">Phaseolus coccineus</name>
    <name type="common">Scarlet runner bean</name>
    <name type="synonym">Phaseolus multiflorus</name>
    <dbReference type="NCBI Taxonomy" id="3886"/>
    <lineage>
        <taxon>Eukaryota</taxon>
        <taxon>Viridiplantae</taxon>
        <taxon>Streptophyta</taxon>
        <taxon>Embryophyta</taxon>
        <taxon>Tracheophyta</taxon>
        <taxon>Spermatophyta</taxon>
        <taxon>Magnoliopsida</taxon>
        <taxon>eudicotyledons</taxon>
        <taxon>Gunneridae</taxon>
        <taxon>Pentapetalae</taxon>
        <taxon>rosids</taxon>
        <taxon>fabids</taxon>
        <taxon>Fabales</taxon>
        <taxon>Fabaceae</taxon>
        <taxon>Papilionoideae</taxon>
        <taxon>50 kb inversion clade</taxon>
        <taxon>NPAAA clade</taxon>
        <taxon>indigoferoid/millettioid clade</taxon>
        <taxon>Phaseoleae</taxon>
        <taxon>Phaseolus</taxon>
    </lineage>
</organism>
<keyword evidence="3" id="KW-1185">Reference proteome</keyword>
<protein>
    <submittedName>
        <fullName evidence="2">Uncharacterized protein</fullName>
    </submittedName>
</protein>
<accession>A0AAN9R1U0</accession>
<dbReference type="Proteomes" id="UP001374584">
    <property type="component" value="Unassembled WGS sequence"/>
</dbReference>
<evidence type="ECO:0000313" key="3">
    <source>
        <dbReference type="Proteomes" id="UP001374584"/>
    </source>
</evidence>
<feature type="compositionally biased region" description="Polar residues" evidence="1">
    <location>
        <begin position="45"/>
        <end position="62"/>
    </location>
</feature>
<feature type="compositionally biased region" description="Polar residues" evidence="1">
    <location>
        <begin position="69"/>
        <end position="83"/>
    </location>
</feature>
<sequence length="83" mass="9205">MSSLAQKFGPKILINIQGCHGQLAMDTQTLKLEHQALNAYFKRNAPNSILKNNGGEKNTNNLHCHDNTKQTNNSPLRNTTTSD</sequence>
<name>A0AAN9R1U0_PHACN</name>
<reference evidence="2 3" key="1">
    <citation type="submission" date="2024-01" db="EMBL/GenBank/DDBJ databases">
        <title>The genomes of 5 underutilized Papilionoideae crops provide insights into root nodulation and disease resistanc.</title>
        <authorList>
            <person name="Jiang F."/>
        </authorList>
    </citation>
    <scope>NUCLEOTIDE SEQUENCE [LARGE SCALE GENOMIC DNA]</scope>
    <source>
        <strain evidence="2">JINMINGXINNONG_FW02</strain>
        <tissue evidence="2">Leaves</tissue>
    </source>
</reference>
<evidence type="ECO:0000313" key="2">
    <source>
        <dbReference type="EMBL" id="KAK7355129.1"/>
    </source>
</evidence>